<evidence type="ECO:0000313" key="2">
    <source>
        <dbReference type="Proteomes" id="UP000195386"/>
    </source>
</evidence>
<dbReference type="EMBL" id="NFII01000011">
    <property type="protein sequence ID" value="OUO00490.1"/>
    <property type="molecule type" value="Genomic_DNA"/>
</dbReference>
<organism evidence="1 2">
    <name type="scientific">Bacteroides clarus</name>
    <dbReference type="NCBI Taxonomy" id="626929"/>
    <lineage>
        <taxon>Bacteria</taxon>
        <taxon>Pseudomonadati</taxon>
        <taxon>Bacteroidota</taxon>
        <taxon>Bacteroidia</taxon>
        <taxon>Bacteroidales</taxon>
        <taxon>Bacteroidaceae</taxon>
        <taxon>Bacteroides</taxon>
    </lineage>
</organism>
<dbReference type="Proteomes" id="UP000195386">
    <property type="component" value="Unassembled WGS sequence"/>
</dbReference>
<comment type="caution">
    <text evidence="1">The sequence shown here is derived from an EMBL/GenBank/DDBJ whole genome shotgun (WGS) entry which is preliminary data.</text>
</comment>
<accession>A0A1Y3YYR0</accession>
<protein>
    <submittedName>
        <fullName evidence="1">Uncharacterized protein</fullName>
    </submittedName>
</protein>
<sequence>MSNENSNLRVGSAGAGLFVGSTEILGGGVDNIFKLHESLTSNEFQAFIIANASSLPINLFVSYSMADDYEISIQPGSVAIISAMNSSGIEVKNTSGRALNASRLAYLYDFDVSEIYKEKNANFSIPDNGYIISNVEYEFDVLNFTYIRD</sequence>
<evidence type="ECO:0000313" key="1">
    <source>
        <dbReference type="EMBL" id="OUO00490.1"/>
    </source>
</evidence>
<dbReference type="AlphaFoldDB" id="A0A1Y3YYR0"/>
<gene>
    <name evidence="1" type="ORF">B5F97_12200</name>
</gene>
<reference evidence="2" key="1">
    <citation type="submission" date="2017-04" db="EMBL/GenBank/DDBJ databases">
        <title>Function of individual gut microbiota members based on whole genome sequencing of pure cultures obtained from chicken caecum.</title>
        <authorList>
            <person name="Medvecky M."/>
            <person name="Cejkova D."/>
            <person name="Polansky O."/>
            <person name="Karasova D."/>
            <person name="Kubasova T."/>
            <person name="Cizek A."/>
            <person name="Rychlik I."/>
        </authorList>
    </citation>
    <scope>NUCLEOTIDE SEQUENCE [LARGE SCALE GENOMIC DNA]</scope>
    <source>
        <strain evidence="2">An43</strain>
    </source>
</reference>
<proteinExistence type="predicted"/>
<dbReference type="RefSeq" id="WP_087426449.1">
    <property type="nucleotide sequence ID" value="NZ_NFII01000011.1"/>
</dbReference>
<name>A0A1Y3YYR0_9BACE</name>